<dbReference type="AlphaFoldDB" id="A0AAN9TRX9"/>
<evidence type="ECO:0000256" key="1">
    <source>
        <dbReference type="SAM" id="Phobius"/>
    </source>
</evidence>
<keyword evidence="3" id="KW-1185">Reference proteome</keyword>
<keyword evidence="1" id="KW-1133">Transmembrane helix</keyword>
<organism evidence="2 3">
    <name type="scientific">Parthenolecanium corni</name>
    <dbReference type="NCBI Taxonomy" id="536013"/>
    <lineage>
        <taxon>Eukaryota</taxon>
        <taxon>Metazoa</taxon>
        <taxon>Ecdysozoa</taxon>
        <taxon>Arthropoda</taxon>
        <taxon>Hexapoda</taxon>
        <taxon>Insecta</taxon>
        <taxon>Pterygota</taxon>
        <taxon>Neoptera</taxon>
        <taxon>Paraneoptera</taxon>
        <taxon>Hemiptera</taxon>
        <taxon>Sternorrhyncha</taxon>
        <taxon>Coccoidea</taxon>
        <taxon>Coccidae</taxon>
        <taxon>Parthenolecanium</taxon>
    </lineage>
</organism>
<sequence>MPLRNYTYPPFVFKKKHNKILINGLDPKGILQRKIYPPTVNKLSKDQLKSLGAILLKNRYFANRVIGEQRQKNSEFDNMNGDYTVNLPSVDYGSPIYTTNMATENTILYITTESPIPPLSTDSFYNYMNFESSTSVDKPMNPSNQVSLMEMLNPPNQMISDFSSVSPIQVNSGPYMMNPTLNSMNPIYSLPNQMSSANQPGVGYPTNPPFSINSMHTVATGSHPVYSSSGPEFSYMSDSSSSIIGDDHMPYIIEDHPHCSCKDNSISSSSFTDTSTIDSNENEVDFMDSDIYDAILTTIAFLAFGTYFISMMMKINEKNPGATLMVVENGGNMENGRKFESQNDEFYLNSLVGKVMLFIDEFQELVLEQPTEHVNNCNN</sequence>
<name>A0AAN9TRX9_9HEMI</name>
<evidence type="ECO:0000313" key="2">
    <source>
        <dbReference type="EMBL" id="KAK7601675.1"/>
    </source>
</evidence>
<keyword evidence="1" id="KW-0472">Membrane</keyword>
<proteinExistence type="predicted"/>
<reference evidence="2 3" key="1">
    <citation type="submission" date="2024-03" db="EMBL/GenBank/DDBJ databases">
        <title>Adaptation during the transition from Ophiocordyceps entomopathogen to insect associate is accompanied by gene loss and intensified selection.</title>
        <authorList>
            <person name="Ward C.M."/>
            <person name="Onetto C.A."/>
            <person name="Borneman A.R."/>
        </authorList>
    </citation>
    <scope>NUCLEOTIDE SEQUENCE [LARGE SCALE GENOMIC DNA]</scope>
    <source>
        <strain evidence="2">AWRI1</strain>
        <tissue evidence="2">Single Adult Female</tissue>
    </source>
</reference>
<dbReference type="EMBL" id="JBBCAQ010000010">
    <property type="protein sequence ID" value="KAK7601675.1"/>
    <property type="molecule type" value="Genomic_DNA"/>
</dbReference>
<protein>
    <submittedName>
        <fullName evidence="2">Uncharacterized protein</fullName>
    </submittedName>
</protein>
<comment type="caution">
    <text evidence="2">The sequence shown here is derived from an EMBL/GenBank/DDBJ whole genome shotgun (WGS) entry which is preliminary data.</text>
</comment>
<feature type="transmembrane region" description="Helical" evidence="1">
    <location>
        <begin position="291"/>
        <end position="309"/>
    </location>
</feature>
<gene>
    <name evidence="2" type="ORF">V9T40_009116</name>
</gene>
<keyword evidence="1" id="KW-0812">Transmembrane</keyword>
<accession>A0AAN9TRX9</accession>
<dbReference type="Proteomes" id="UP001367676">
    <property type="component" value="Unassembled WGS sequence"/>
</dbReference>
<evidence type="ECO:0000313" key="3">
    <source>
        <dbReference type="Proteomes" id="UP001367676"/>
    </source>
</evidence>